<dbReference type="SUPFAM" id="SSF47240">
    <property type="entry name" value="Ferritin-like"/>
    <property type="match status" value="1"/>
</dbReference>
<dbReference type="InterPro" id="IPR009078">
    <property type="entry name" value="Ferritin-like_SF"/>
</dbReference>
<protein>
    <recommendedName>
        <fullName evidence="1">propane 2-monooxygenase</fullName>
        <ecNumber evidence="1">1.14.13.227</ecNumber>
    </recommendedName>
</protein>
<dbReference type="InterPro" id="IPR012348">
    <property type="entry name" value="RNR-like"/>
</dbReference>
<dbReference type="OrthoDB" id="9806768at2"/>
<dbReference type="PIRSF" id="PIRSF000040">
    <property type="entry name" value="MMOH_comp"/>
    <property type="match status" value="1"/>
</dbReference>
<comment type="caution">
    <text evidence="5">The sequence shown here is derived from an EMBL/GenBank/DDBJ whole genome shotgun (WGS) entry which is preliminary data.</text>
</comment>
<keyword evidence="2" id="KW-0560">Oxidoreductase</keyword>
<evidence type="ECO:0000313" key="5">
    <source>
        <dbReference type="EMBL" id="TCK27623.1"/>
    </source>
</evidence>
<organism evidence="5 6">
    <name type="scientific">Pseudonocardia endophytica</name>
    <dbReference type="NCBI Taxonomy" id="401976"/>
    <lineage>
        <taxon>Bacteria</taxon>
        <taxon>Bacillati</taxon>
        <taxon>Actinomycetota</taxon>
        <taxon>Actinomycetes</taxon>
        <taxon>Pseudonocardiales</taxon>
        <taxon>Pseudonocardiaceae</taxon>
        <taxon>Pseudonocardia</taxon>
    </lineage>
</organism>
<reference evidence="5 6" key="1">
    <citation type="submission" date="2019-03" db="EMBL/GenBank/DDBJ databases">
        <title>Sequencing the genomes of 1000 actinobacteria strains.</title>
        <authorList>
            <person name="Klenk H.-P."/>
        </authorList>
    </citation>
    <scope>NUCLEOTIDE SEQUENCE [LARGE SCALE GENOMIC DNA]</scope>
    <source>
        <strain evidence="5 6">DSM 44969</strain>
    </source>
</reference>
<keyword evidence="3 5" id="KW-0503">Monooxygenase</keyword>
<comment type="catalytic activity">
    <reaction evidence="4">
        <text>propane + NADH + O2 + H(+) = propan-2-ol + NAD(+) + H2O</text>
        <dbReference type="Rhea" id="RHEA:49992"/>
        <dbReference type="ChEBI" id="CHEBI:15377"/>
        <dbReference type="ChEBI" id="CHEBI:15378"/>
        <dbReference type="ChEBI" id="CHEBI:15379"/>
        <dbReference type="ChEBI" id="CHEBI:17824"/>
        <dbReference type="ChEBI" id="CHEBI:32879"/>
        <dbReference type="ChEBI" id="CHEBI:57540"/>
        <dbReference type="ChEBI" id="CHEBI:57945"/>
        <dbReference type="EC" id="1.14.13.227"/>
    </reaction>
</comment>
<accession>A0A4R1I148</accession>
<name>A0A4R1I148_PSEEN</name>
<keyword evidence="6" id="KW-1185">Reference proteome</keyword>
<dbReference type="InterPro" id="IPR012078">
    <property type="entry name" value="MP_mOase_hydro"/>
</dbReference>
<dbReference type="EMBL" id="SMFZ01000001">
    <property type="protein sequence ID" value="TCK27623.1"/>
    <property type="molecule type" value="Genomic_DNA"/>
</dbReference>
<evidence type="ECO:0000313" key="6">
    <source>
        <dbReference type="Proteomes" id="UP000295560"/>
    </source>
</evidence>
<evidence type="ECO:0000256" key="3">
    <source>
        <dbReference type="ARBA" id="ARBA00023033"/>
    </source>
</evidence>
<dbReference type="InterPro" id="IPR003430">
    <property type="entry name" value="Phenol_Hydrox"/>
</dbReference>
<gene>
    <name evidence="5" type="ORF">EV378_3495</name>
</gene>
<sequence length="340" mass="37963">MTETPATPKRRLRTWSAFGDVKRRPSEYEIVTHRTNWTLRPDRKAPLEGNPSSPGNLWLLTYRDQSPLQVPDWDDFRDPDAHTYRSYVIHQDQEEGQVAGLLDQYATARADTGLSPAWVRTLAELFTPSRFPLHGSQQVEAYIGYVAPSSYITNPAALAAADLLRRVTLVSYRTRELQIAHPDSGFATGERAVWEHGEAWQPARRAVELALVAYDWAEAFTALNLVLLPTLDDVLLRQLGDVARDNGDEQSWLLGGRLAADSDRRMRWSGALARYALENGPGNAGVLRKWIGKWSPRADDAAAGLGHLLETLPDHGRPASEVADGARRTRERLLSELGLI</sequence>
<evidence type="ECO:0000256" key="4">
    <source>
        <dbReference type="ARBA" id="ARBA00048941"/>
    </source>
</evidence>
<dbReference type="GO" id="GO:0016709">
    <property type="term" value="F:oxidoreductase activity, acting on paired donors, with incorporation or reduction of molecular oxygen, NAD(P)H as one donor, and incorporation of one atom of oxygen"/>
    <property type="evidence" value="ECO:0007669"/>
    <property type="project" value="InterPro"/>
</dbReference>
<evidence type="ECO:0000256" key="1">
    <source>
        <dbReference type="ARBA" id="ARBA00012710"/>
    </source>
</evidence>
<dbReference type="Proteomes" id="UP000295560">
    <property type="component" value="Unassembled WGS sequence"/>
</dbReference>
<evidence type="ECO:0000256" key="2">
    <source>
        <dbReference type="ARBA" id="ARBA00023002"/>
    </source>
</evidence>
<dbReference type="Pfam" id="PF02332">
    <property type="entry name" value="Phenol_Hydrox"/>
    <property type="match status" value="1"/>
</dbReference>
<dbReference type="Gene3D" id="1.10.620.20">
    <property type="entry name" value="Ribonucleotide Reductase, subunit A"/>
    <property type="match status" value="1"/>
</dbReference>
<dbReference type="RefSeq" id="WP_132426663.1">
    <property type="nucleotide sequence ID" value="NZ_SMFZ01000001.1"/>
</dbReference>
<dbReference type="EC" id="1.14.13.227" evidence="1"/>
<dbReference type="AlphaFoldDB" id="A0A4R1I148"/>
<proteinExistence type="predicted"/>